<keyword evidence="5" id="KW-1185">Reference proteome</keyword>
<dbReference type="PANTHER" id="PTHR22461">
    <property type="entry name" value="SERINE-RICH COILED-COIL DOMAIN-CONTAINING PROTEIN 2-RELATED"/>
    <property type="match status" value="1"/>
</dbReference>
<comment type="caution">
    <text evidence="4">The sequence shown here is derived from an EMBL/GenBank/DDBJ whole genome shotgun (WGS) entry which is preliminary data.</text>
</comment>
<dbReference type="EMBL" id="JASSZA010000006">
    <property type="protein sequence ID" value="KAK2109124.1"/>
    <property type="molecule type" value="Genomic_DNA"/>
</dbReference>
<evidence type="ECO:0000313" key="5">
    <source>
        <dbReference type="Proteomes" id="UP001266305"/>
    </source>
</evidence>
<organism evidence="4 5">
    <name type="scientific">Saguinus oedipus</name>
    <name type="common">Cotton-top tamarin</name>
    <name type="synonym">Oedipomidas oedipus</name>
    <dbReference type="NCBI Taxonomy" id="9490"/>
    <lineage>
        <taxon>Eukaryota</taxon>
        <taxon>Metazoa</taxon>
        <taxon>Chordata</taxon>
        <taxon>Craniata</taxon>
        <taxon>Vertebrata</taxon>
        <taxon>Euteleostomi</taxon>
        <taxon>Mammalia</taxon>
        <taxon>Eutheria</taxon>
        <taxon>Euarchontoglires</taxon>
        <taxon>Primates</taxon>
        <taxon>Haplorrhini</taxon>
        <taxon>Platyrrhini</taxon>
        <taxon>Cebidae</taxon>
        <taxon>Callitrichinae</taxon>
        <taxon>Saguinus</taxon>
    </lineage>
</organism>
<keyword evidence="2" id="KW-0175">Coiled coil</keyword>
<evidence type="ECO:0000313" key="4">
    <source>
        <dbReference type="EMBL" id="KAK2109124.1"/>
    </source>
</evidence>
<feature type="region of interest" description="Disordered" evidence="3">
    <location>
        <begin position="57"/>
        <end position="93"/>
    </location>
</feature>
<name>A0ABQ9VIC0_SAGOE</name>
<proteinExistence type="inferred from homology"/>
<feature type="compositionally biased region" description="Polar residues" evidence="3">
    <location>
        <begin position="1"/>
        <end position="12"/>
    </location>
</feature>
<sequence>MLTRNSRQSEVLNGNEHLGYAFNRPYAAGGKKLALPNGPVDGNQNSSADRYVEEDATVLAEDRATNKDQELTENKSYRMKNNQSMKHDAKTRYLSDDVDDISLSSLSSSDKNDLSEDFSDYFIAIED</sequence>
<comment type="similarity">
    <text evidence="1">Belongs to the CCSER family.</text>
</comment>
<reference evidence="4 5" key="1">
    <citation type="submission" date="2023-05" db="EMBL/GenBank/DDBJ databases">
        <title>B98-5 Cell Line De Novo Hybrid Assembly: An Optical Mapping Approach.</title>
        <authorList>
            <person name="Kananen K."/>
            <person name="Auerbach J.A."/>
            <person name="Kautto E."/>
            <person name="Blachly J.S."/>
        </authorList>
    </citation>
    <scope>NUCLEOTIDE SEQUENCE [LARGE SCALE GENOMIC DNA]</scope>
    <source>
        <strain evidence="4">B95-8</strain>
        <tissue evidence="4">Cell line</tissue>
    </source>
</reference>
<dbReference type="PANTHER" id="PTHR22461:SF2">
    <property type="entry name" value="SERINE-RICH COILED-COIL DOMAIN-CONTAINING PROTEIN 2"/>
    <property type="match status" value="1"/>
</dbReference>
<evidence type="ECO:0000256" key="1">
    <source>
        <dbReference type="ARBA" id="ARBA00010949"/>
    </source>
</evidence>
<evidence type="ECO:0000256" key="2">
    <source>
        <dbReference type="ARBA" id="ARBA00023054"/>
    </source>
</evidence>
<feature type="compositionally biased region" description="Basic and acidic residues" evidence="3">
    <location>
        <begin position="60"/>
        <end position="76"/>
    </location>
</feature>
<dbReference type="InterPro" id="IPR029627">
    <property type="entry name" value="CCSER"/>
</dbReference>
<feature type="region of interest" description="Disordered" evidence="3">
    <location>
        <begin position="31"/>
        <end position="50"/>
    </location>
</feature>
<evidence type="ECO:0000256" key="3">
    <source>
        <dbReference type="SAM" id="MobiDB-lite"/>
    </source>
</evidence>
<protein>
    <submittedName>
        <fullName evidence="4">Serine-rich coiled-coil domain-containing protein 2</fullName>
    </submittedName>
</protein>
<gene>
    <name evidence="4" type="primary">CCSER2_1</name>
    <name evidence="4" type="ORF">P7K49_014289</name>
</gene>
<accession>A0ABQ9VIC0</accession>
<dbReference type="Proteomes" id="UP001266305">
    <property type="component" value="Unassembled WGS sequence"/>
</dbReference>
<feature type="region of interest" description="Disordered" evidence="3">
    <location>
        <begin position="1"/>
        <end position="20"/>
    </location>
</feature>